<dbReference type="PANTHER" id="PTHR43685:SF2">
    <property type="entry name" value="GLYCOSYLTRANSFERASE 2-LIKE DOMAIN-CONTAINING PROTEIN"/>
    <property type="match status" value="1"/>
</dbReference>
<dbReference type="SUPFAM" id="SSF53448">
    <property type="entry name" value="Nucleotide-diphospho-sugar transferases"/>
    <property type="match status" value="1"/>
</dbReference>
<evidence type="ECO:0000313" key="3">
    <source>
        <dbReference type="Proteomes" id="UP000632273"/>
    </source>
</evidence>
<dbReference type="Gene3D" id="3.90.550.10">
    <property type="entry name" value="Spore Coat Polysaccharide Biosynthesis Protein SpsA, Chain A"/>
    <property type="match status" value="1"/>
</dbReference>
<sequence>MSSKISLITVNYNNKSGLEKTVSSVLGQTTLGSFEYIVIDGGSTDGGVELLRRNTDKISYWVSEKDAGIYNAMNKGIRQATGDYLLFLNSGDHLLAADTIEHILGHIQAAPEVDIFYGDAFIGSSTDVMGGLLKHPPILDLKYFKTETLNHQASLIKAALFQQYGLYPEHYRLAADYWLFLRCFLDGKVFQHIDRLLVDYDFTGLSAADGYKKYKDEQFAIWDQLVPGYVRDIISENEALSAENRRYRQILDYKIVDVAVRLNAKYQGLKGGS</sequence>
<dbReference type="Pfam" id="PF00535">
    <property type="entry name" value="Glycos_transf_2"/>
    <property type="match status" value="1"/>
</dbReference>
<dbReference type="InterPro" id="IPR050834">
    <property type="entry name" value="Glycosyltransf_2"/>
</dbReference>
<name>A0ABQ1UJE7_9BACT</name>
<dbReference type="InterPro" id="IPR001173">
    <property type="entry name" value="Glyco_trans_2-like"/>
</dbReference>
<dbReference type="InterPro" id="IPR029044">
    <property type="entry name" value="Nucleotide-diphossugar_trans"/>
</dbReference>
<accession>A0ABQ1UJE7</accession>
<dbReference type="Proteomes" id="UP000632273">
    <property type="component" value="Unassembled WGS sequence"/>
</dbReference>
<reference evidence="3" key="1">
    <citation type="journal article" date="2019" name="Int. J. Syst. Evol. Microbiol.">
        <title>The Global Catalogue of Microorganisms (GCM) 10K type strain sequencing project: providing services to taxonomists for standard genome sequencing and annotation.</title>
        <authorList>
            <consortium name="The Broad Institute Genomics Platform"/>
            <consortium name="The Broad Institute Genome Sequencing Center for Infectious Disease"/>
            <person name="Wu L."/>
            <person name="Ma J."/>
        </authorList>
    </citation>
    <scope>NUCLEOTIDE SEQUENCE [LARGE SCALE GENOMIC DNA]</scope>
    <source>
        <strain evidence="3">CGMCC 1.15197</strain>
    </source>
</reference>
<protein>
    <submittedName>
        <fullName evidence="2">Glycosyl transferase</fullName>
    </submittedName>
</protein>
<organism evidence="2 3">
    <name type="scientific">Hymenobacter cavernae</name>
    <dbReference type="NCBI Taxonomy" id="2044852"/>
    <lineage>
        <taxon>Bacteria</taxon>
        <taxon>Pseudomonadati</taxon>
        <taxon>Bacteroidota</taxon>
        <taxon>Cytophagia</taxon>
        <taxon>Cytophagales</taxon>
        <taxon>Hymenobacteraceae</taxon>
        <taxon>Hymenobacter</taxon>
    </lineage>
</organism>
<evidence type="ECO:0000313" key="2">
    <source>
        <dbReference type="EMBL" id="GGF20533.1"/>
    </source>
</evidence>
<dbReference type="PANTHER" id="PTHR43685">
    <property type="entry name" value="GLYCOSYLTRANSFERASE"/>
    <property type="match status" value="1"/>
</dbReference>
<dbReference type="RefSeq" id="WP_188815340.1">
    <property type="nucleotide sequence ID" value="NZ_BMHT01000006.1"/>
</dbReference>
<proteinExistence type="predicted"/>
<keyword evidence="3" id="KW-1185">Reference proteome</keyword>
<dbReference type="GO" id="GO:0016740">
    <property type="term" value="F:transferase activity"/>
    <property type="evidence" value="ECO:0007669"/>
    <property type="project" value="UniProtKB-KW"/>
</dbReference>
<evidence type="ECO:0000259" key="1">
    <source>
        <dbReference type="Pfam" id="PF00535"/>
    </source>
</evidence>
<dbReference type="CDD" id="cd06433">
    <property type="entry name" value="GT_2_WfgS_like"/>
    <property type="match status" value="1"/>
</dbReference>
<keyword evidence="2" id="KW-0808">Transferase</keyword>
<comment type="caution">
    <text evidence="2">The sequence shown here is derived from an EMBL/GenBank/DDBJ whole genome shotgun (WGS) entry which is preliminary data.</text>
</comment>
<gene>
    <name evidence="2" type="ORF">GCM10011383_35210</name>
</gene>
<dbReference type="EMBL" id="BMHT01000006">
    <property type="protein sequence ID" value="GGF20533.1"/>
    <property type="molecule type" value="Genomic_DNA"/>
</dbReference>
<feature type="domain" description="Glycosyltransferase 2-like" evidence="1">
    <location>
        <begin position="6"/>
        <end position="115"/>
    </location>
</feature>